<feature type="domain" description="K-box" evidence="1">
    <location>
        <begin position="1"/>
        <end position="67"/>
    </location>
</feature>
<sequence>MVGECLGLLNVREVKNIERKGERGIRRVGIKKNEILLAEIEFMKKREVRFNKKNQYVGSEIDEIERGQKEMKLVGGRFDYEIGGQSSFSARIFRQGDGVELNNHYPPAEPRPLQ</sequence>
<reference evidence="2" key="1">
    <citation type="journal article" date="2010" name="Plant Mol. Biol. Rep.">
        <title>In Silico and Quantitative Analyses of MADS-Box Genes in Coffea arabica.</title>
        <authorList>
            <person name="de Oliveira R.R."/>
            <person name="Chalfun-Junior A."/>
            <person name="Paiva L.V."/>
            <person name="Andrade A.C."/>
        </authorList>
    </citation>
    <scope>NUCLEOTIDE SEQUENCE</scope>
</reference>
<name>E9JTX0_COFAR</name>
<dbReference type="AlphaFoldDB" id="E9JTX0"/>
<evidence type="ECO:0000259" key="1">
    <source>
        <dbReference type="PROSITE" id="PS51297"/>
    </source>
</evidence>
<dbReference type="Pfam" id="PF01486">
    <property type="entry name" value="K-box"/>
    <property type="match status" value="1"/>
</dbReference>
<dbReference type="PROSITE" id="PS51297">
    <property type="entry name" value="K_BOX"/>
    <property type="match status" value="1"/>
</dbReference>
<dbReference type="InterPro" id="IPR002487">
    <property type="entry name" value="TF_Kbox"/>
</dbReference>
<dbReference type="GO" id="GO:0003700">
    <property type="term" value="F:DNA-binding transcription factor activity"/>
    <property type="evidence" value="ECO:0007669"/>
    <property type="project" value="InterPro"/>
</dbReference>
<gene>
    <name evidence="2" type="primary">S19</name>
</gene>
<proteinExistence type="evidence at transcript level"/>
<evidence type="ECO:0000313" key="2">
    <source>
        <dbReference type="EMBL" id="ADU56841.1"/>
    </source>
</evidence>
<dbReference type="GO" id="GO:0005634">
    <property type="term" value="C:nucleus"/>
    <property type="evidence" value="ECO:0007669"/>
    <property type="project" value="InterPro"/>
</dbReference>
<organism evidence="2">
    <name type="scientific">Coffea arabica</name>
    <name type="common">Arabian coffee</name>
    <dbReference type="NCBI Taxonomy" id="13443"/>
    <lineage>
        <taxon>Eukaryota</taxon>
        <taxon>Viridiplantae</taxon>
        <taxon>Streptophyta</taxon>
        <taxon>Embryophyta</taxon>
        <taxon>Tracheophyta</taxon>
        <taxon>Spermatophyta</taxon>
        <taxon>Magnoliopsida</taxon>
        <taxon>eudicotyledons</taxon>
        <taxon>Gunneridae</taxon>
        <taxon>Pentapetalae</taxon>
        <taxon>asterids</taxon>
        <taxon>lamiids</taxon>
        <taxon>Gentianales</taxon>
        <taxon>Rubiaceae</taxon>
        <taxon>Ixoroideae</taxon>
        <taxon>Gardenieae complex</taxon>
        <taxon>Bertiereae - Coffeeae clade</taxon>
        <taxon>Coffeeae</taxon>
        <taxon>Coffea</taxon>
    </lineage>
</organism>
<protein>
    <submittedName>
        <fullName evidence="2">MADS-box protein AG subfamily</fullName>
    </submittedName>
</protein>
<dbReference type="EMBL" id="GU332291">
    <property type="protein sequence ID" value="ADU56841.1"/>
    <property type="molecule type" value="mRNA"/>
</dbReference>
<accession>E9JTX0</accession>